<protein>
    <submittedName>
        <fullName evidence="2">Uncharacterized protein</fullName>
    </submittedName>
</protein>
<feature type="region of interest" description="Disordered" evidence="1">
    <location>
        <begin position="1"/>
        <end position="29"/>
    </location>
</feature>
<gene>
    <name evidence="2" type="ORF">SDJN03_08334</name>
</gene>
<evidence type="ECO:0000313" key="2">
    <source>
        <dbReference type="EMBL" id="KAG6598556.1"/>
    </source>
</evidence>
<dbReference type="PANTHER" id="PTHR47076:SF1">
    <property type="entry name" value="NHL DOMAIN PROTEIN"/>
    <property type="match status" value="1"/>
</dbReference>
<sequence>MASSSTIDDEISRSEEIRAPDRIEEGNDRDRDLDLDEVGVSYSSCGCFFGFGSRLSRSSSVRCQYLLLRENEEVKQSWMMKKVKRFKDIIKAMAGRKWRSFINGIVNKRRSVRFQYDPRSYALNFDEGIGEEEGRVNKRRSVRFQYDPRSYALNFDEGIGEEEGGGGRHGFRQPFASPIGLGTGMNTSQM</sequence>
<organism evidence="2 3">
    <name type="scientific">Cucurbita argyrosperma subsp. sororia</name>
    <dbReference type="NCBI Taxonomy" id="37648"/>
    <lineage>
        <taxon>Eukaryota</taxon>
        <taxon>Viridiplantae</taxon>
        <taxon>Streptophyta</taxon>
        <taxon>Embryophyta</taxon>
        <taxon>Tracheophyta</taxon>
        <taxon>Spermatophyta</taxon>
        <taxon>Magnoliopsida</taxon>
        <taxon>eudicotyledons</taxon>
        <taxon>Gunneridae</taxon>
        <taxon>Pentapetalae</taxon>
        <taxon>rosids</taxon>
        <taxon>fabids</taxon>
        <taxon>Cucurbitales</taxon>
        <taxon>Cucurbitaceae</taxon>
        <taxon>Cucurbiteae</taxon>
        <taxon>Cucurbita</taxon>
    </lineage>
</organism>
<evidence type="ECO:0000313" key="3">
    <source>
        <dbReference type="Proteomes" id="UP000685013"/>
    </source>
</evidence>
<dbReference type="Proteomes" id="UP000685013">
    <property type="component" value="Chromosome 5"/>
</dbReference>
<comment type="caution">
    <text evidence="2">The sequence shown here is derived from an EMBL/GenBank/DDBJ whole genome shotgun (WGS) entry which is preliminary data.</text>
</comment>
<dbReference type="AlphaFoldDB" id="A0AAV6NHI8"/>
<feature type="compositionally biased region" description="Basic and acidic residues" evidence="1">
    <location>
        <begin position="10"/>
        <end position="29"/>
    </location>
</feature>
<keyword evidence="3" id="KW-1185">Reference proteome</keyword>
<name>A0AAV6NHI8_9ROSI</name>
<feature type="non-terminal residue" evidence="2">
    <location>
        <position position="1"/>
    </location>
</feature>
<dbReference type="PANTHER" id="PTHR47076">
    <property type="entry name" value="NHL DOMAIN PROTEIN"/>
    <property type="match status" value="1"/>
</dbReference>
<feature type="region of interest" description="Disordered" evidence="1">
    <location>
        <begin position="163"/>
        <end position="190"/>
    </location>
</feature>
<proteinExistence type="predicted"/>
<dbReference type="EMBL" id="JAGKQH010000005">
    <property type="protein sequence ID" value="KAG6598556.1"/>
    <property type="molecule type" value="Genomic_DNA"/>
</dbReference>
<accession>A0AAV6NHI8</accession>
<evidence type="ECO:0000256" key="1">
    <source>
        <dbReference type="SAM" id="MobiDB-lite"/>
    </source>
</evidence>
<reference evidence="2 3" key="1">
    <citation type="journal article" date="2021" name="Hortic Res">
        <title>The domestication of Cucurbita argyrosperma as revealed by the genome of its wild relative.</title>
        <authorList>
            <person name="Barrera-Redondo J."/>
            <person name="Sanchez-de la Vega G."/>
            <person name="Aguirre-Liguori J.A."/>
            <person name="Castellanos-Morales G."/>
            <person name="Gutierrez-Guerrero Y.T."/>
            <person name="Aguirre-Dugua X."/>
            <person name="Aguirre-Planter E."/>
            <person name="Tenaillon M.I."/>
            <person name="Lira-Saade R."/>
            <person name="Eguiarte L.E."/>
        </authorList>
    </citation>
    <scope>NUCLEOTIDE SEQUENCE [LARGE SCALE GENOMIC DNA]</scope>
    <source>
        <strain evidence="2">JBR-2021</strain>
    </source>
</reference>